<protein>
    <recommendedName>
        <fullName evidence="3 9">Lactoylglutathione lyase</fullName>
        <ecNumber evidence="3 9">4.4.1.5</ecNumber>
    </recommendedName>
    <alternativeName>
        <fullName evidence="9">Glyoxalase I</fullName>
    </alternativeName>
</protein>
<dbReference type="GO" id="GO:0004462">
    <property type="term" value="F:lactoylglutathione lyase activity"/>
    <property type="evidence" value="ECO:0007669"/>
    <property type="project" value="UniProtKB-UniRule"/>
</dbReference>
<dbReference type="PROSITE" id="PS00935">
    <property type="entry name" value="GLYOXALASE_I_2"/>
    <property type="match status" value="2"/>
</dbReference>
<dbReference type="GO" id="GO:0046872">
    <property type="term" value="F:metal ion binding"/>
    <property type="evidence" value="ECO:0007669"/>
    <property type="project" value="UniProtKB-UniRule"/>
</dbReference>
<dbReference type="PANTHER" id="PTHR10374:SF30">
    <property type="entry name" value="LACTOYLGLUTATHIONE LYASE"/>
    <property type="match status" value="1"/>
</dbReference>
<comment type="similarity">
    <text evidence="2 9">Belongs to the glyoxalase I family.</text>
</comment>
<sequence length="399" mass="44742">MAFVYINNIRTQRYNSLSRLAVITLSTLATYNKPAHGFAGLNKNLHTSHNLLHTNPVSSLKMSSSPDVNVIPGRPTWQQTMIRIKDPAKSVPFYTDVLGMTLIDSFDFPQYKFSLYFVTTLPEGETYSLTPGTKEAHDYLWSMEGCAIELTHNHGTEDDESFSTYPGNAERDGFGHVAVSCDDVYAACDELEKKGVTFKKKPDEGRMKGLAFAYDPDKYWVEVVKRGATPGIIPNKFNLSQTMLRVKDPKKSIEFYKKLGMSVMRESHFSDFSLYFLASNVDKDKVPEDPSADEAKASCKDLFNPILELTHNHGTENDPDFKYFNGNDEGRQGFGHIGFLVDDVYKACDSIREMGYGFKKEPDGGSMKGLAFAHDPDGYSIEIIKRGGIEFGDEKKSPK</sequence>
<feature type="domain" description="VOC" evidence="10">
    <location>
        <begin position="238"/>
        <end position="386"/>
    </location>
</feature>
<dbReference type="EMBL" id="HBHI01010788">
    <property type="protein sequence ID" value="CAD9665775.1"/>
    <property type="molecule type" value="Transcribed_RNA"/>
</dbReference>
<feature type="active site" description="Proton donor/acceptor" evidence="7">
    <location>
        <position position="222"/>
    </location>
</feature>
<feature type="binding site" evidence="8">
    <location>
        <position position="149"/>
    </location>
    <ligand>
        <name>Zn(2+)</name>
        <dbReference type="ChEBI" id="CHEBI:29105"/>
        <note>ligand shared between dimeric partners</note>
    </ligand>
</feature>
<keyword evidence="5 8" id="KW-0862">Zinc</keyword>
<evidence type="ECO:0000256" key="9">
    <source>
        <dbReference type="RuleBase" id="RU361179"/>
    </source>
</evidence>
<evidence type="ECO:0000256" key="7">
    <source>
        <dbReference type="PIRSR" id="PIRSR604361-1"/>
    </source>
</evidence>
<dbReference type="Pfam" id="PF00903">
    <property type="entry name" value="Glyoxalase"/>
    <property type="match status" value="2"/>
</dbReference>
<evidence type="ECO:0000313" key="11">
    <source>
        <dbReference type="EMBL" id="CAD9665768.1"/>
    </source>
</evidence>
<evidence type="ECO:0000256" key="2">
    <source>
        <dbReference type="ARBA" id="ARBA00010363"/>
    </source>
</evidence>
<comment type="function">
    <text evidence="9">Catalyzes the conversion of hemimercaptal, formed from methylglyoxal and glutathione, to S-lactoylglutathione.</text>
</comment>
<dbReference type="Gene3D" id="3.10.180.10">
    <property type="entry name" value="2,3-Dihydroxybiphenyl 1,2-Dioxygenase, domain 1"/>
    <property type="match status" value="2"/>
</dbReference>
<feature type="binding site" evidence="8">
    <location>
        <position position="222"/>
    </location>
    <ligand>
        <name>Zn(2+)</name>
        <dbReference type="ChEBI" id="CHEBI:29105"/>
        <note>ligand shared between dimeric partners</note>
    </ligand>
</feature>
<dbReference type="InterPro" id="IPR004361">
    <property type="entry name" value="Glyoxalase_1"/>
</dbReference>
<proteinExistence type="inferred from homology"/>
<dbReference type="PROSITE" id="PS51819">
    <property type="entry name" value="VOC"/>
    <property type="match status" value="2"/>
</dbReference>
<comment type="cofactor">
    <cofactor evidence="8">
        <name>Zn(2+)</name>
        <dbReference type="ChEBI" id="CHEBI:29105"/>
    </cofactor>
    <text evidence="8">Binds 1 zinc ion per subunit. In the homodimer, two zinc ions are bound between subunits.</text>
</comment>
<name>A0A6U0RAD5_9STRA</name>
<dbReference type="PROSITE" id="PS00934">
    <property type="entry name" value="GLYOXALASE_I_1"/>
    <property type="match status" value="2"/>
</dbReference>
<evidence type="ECO:0000256" key="3">
    <source>
        <dbReference type="ARBA" id="ARBA00012081"/>
    </source>
</evidence>
<dbReference type="AlphaFoldDB" id="A0A6U0RAD5"/>
<evidence type="ECO:0000259" key="10">
    <source>
        <dbReference type="PROSITE" id="PS51819"/>
    </source>
</evidence>
<dbReference type="CDD" id="cd07233">
    <property type="entry name" value="GlxI_Zn"/>
    <property type="match status" value="2"/>
</dbReference>
<dbReference type="EC" id="4.4.1.5" evidence="3 9"/>
<feature type="binding site" evidence="8">
    <location>
        <position position="79"/>
    </location>
    <ligand>
        <name>Zn(2+)</name>
        <dbReference type="ChEBI" id="CHEBI:29105"/>
        <note>ligand shared between dimeric partners</note>
    </ligand>
</feature>
<dbReference type="EMBL" id="HBHI01010786">
    <property type="protein sequence ID" value="CAD9665768.1"/>
    <property type="molecule type" value="Transcribed_RNA"/>
</dbReference>
<comment type="catalytic activity">
    <reaction evidence="9">
        <text>(R)-S-lactoylglutathione = methylglyoxal + glutathione</text>
        <dbReference type="Rhea" id="RHEA:19069"/>
        <dbReference type="ChEBI" id="CHEBI:17158"/>
        <dbReference type="ChEBI" id="CHEBI:57474"/>
        <dbReference type="ChEBI" id="CHEBI:57925"/>
        <dbReference type="EC" id="4.4.1.5"/>
    </reaction>
</comment>
<evidence type="ECO:0000256" key="5">
    <source>
        <dbReference type="ARBA" id="ARBA00022833"/>
    </source>
</evidence>
<keyword evidence="4 8" id="KW-0479">Metal-binding</keyword>
<evidence type="ECO:0000256" key="8">
    <source>
        <dbReference type="PIRSR" id="PIRSR604361-3"/>
    </source>
</evidence>
<dbReference type="InterPro" id="IPR029068">
    <property type="entry name" value="Glyas_Bleomycin-R_OHBP_Dase"/>
</dbReference>
<comment type="pathway">
    <text evidence="1 9">Secondary metabolite metabolism; methylglyoxal degradation; (R)-lactate from methylglyoxal: step 1/2.</text>
</comment>
<dbReference type="InterPro" id="IPR037523">
    <property type="entry name" value="VOC_core"/>
</dbReference>
<feature type="binding site" evidence="8">
    <location>
        <position position="176"/>
    </location>
    <ligand>
        <name>Zn(2+)</name>
        <dbReference type="ChEBI" id="CHEBI:29105"/>
        <note>ligand shared between dimeric partners</note>
    </ligand>
</feature>
<dbReference type="InterPro" id="IPR018146">
    <property type="entry name" value="Glyoxalase_1_CS"/>
</dbReference>
<dbReference type="UniPathway" id="UPA00619">
    <property type="reaction ID" value="UER00675"/>
</dbReference>
<dbReference type="NCBIfam" id="TIGR00068">
    <property type="entry name" value="glyox_I"/>
    <property type="match status" value="2"/>
</dbReference>
<evidence type="ECO:0000256" key="6">
    <source>
        <dbReference type="ARBA" id="ARBA00023239"/>
    </source>
</evidence>
<evidence type="ECO:0000256" key="1">
    <source>
        <dbReference type="ARBA" id="ARBA00005008"/>
    </source>
</evidence>
<dbReference type="SUPFAM" id="SSF54593">
    <property type="entry name" value="Glyoxalase/Bleomycin resistance protein/Dihydroxybiphenyl dioxygenase"/>
    <property type="match status" value="2"/>
</dbReference>
<dbReference type="InterPro" id="IPR004360">
    <property type="entry name" value="Glyas_Fos-R_dOase_dom"/>
</dbReference>
<accession>A0A6U0RAD5</accession>
<dbReference type="PANTHER" id="PTHR10374">
    <property type="entry name" value="LACTOYLGLUTATHIONE LYASE GLYOXALASE I"/>
    <property type="match status" value="1"/>
</dbReference>
<evidence type="ECO:0000256" key="4">
    <source>
        <dbReference type="ARBA" id="ARBA00022723"/>
    </source>
</evidence>
<evidence type="ECO:0000313" key="12">
    <source>
        <dbReference type="EMBL" id="CAD9665775.1"/>
    </source>
</evidence>
<reference evidence="12" key="1">
    <citation type="submission" date="2021-01" db="EMBL/GenBank/DDBJ databases">
        <authorList>
            <person name="Corre E."/>
            <person name="Pelletier E."/>
            <person name="Niang G."/>
            <person name="Scheremetjew M."/>
            <person name="Finn R."/>
            <person name="Kale V."/>
            <person name="Holt S."/>
            <person name="Cochrane G."/>
            <person name="Meng A."/>
            <person name="Brown T."/>
            <person name="Cohen L."/>
        </authorList>
    </citation>
    <scope>NUCLEOTIDE SEQUENCE</scope>
    <source>
        <strain evidence="12">CCMP1452</strain>
    </source>
</reference>
<gene>
    <name evidence="11" type="ORF">EANT1437_LOCUS5514</name>
    <name evidence="12" type="ORF">EANT1437_LOCUS5516</name>
</gene>
<keyword evidence="6 9" id="KW-0456">Lyase</keyword>
<organism evidence="12">
    <name type="scientific">Eucampia antarctica</name>
    <dbReference type="NCBI Taxonomy" id="49252"/>
    <lineage>
        <taxon>Eukaryota</taxon>
        <taxon>Sar</taxon>
        <taxon>Stramenopiles</taxon>
        <taxon>Ochrophyta</taxon>
        <taxon>Bacillariophyta</taxon>
        <taxon>Mediophyceae</taxon>
        <taxon>Biddulphiophycidae</taxon>
        <taxon>Hemiaulales</taxon>
        <taxon>Hemiaulaceae</taxon>
        <taxon>Eucampia</taxon>
    </lineage>
</organism>
<feature type="domain" description="VOC" evidence="10">
    <location>
        <begin position="76"/>
        <end position="226"/>
    </location>
</feature>